<name>A0ABT6N6B6_9SPHN</name>
<evidence type="ECO:0000256" key="1">
    <source>
        <dbReference type="SAM" id="MobiDB-lite"/>
    </source>
</evidence>
<sequence>MRPAYAAPSSYVNRPTLGSRASSFAIALALVAALIWMLLRLGLLPDTLPGKPPGSLTTIDVQGDKPSHAAQKAVQAAPAHKTVQPTETRPTPKTPPPVVPPPPIPWNVIPMSHDDFVQSDISTKPNRAAEKAAAGGQQADGSGAGDDNGSGGGGPGDRLYNAEWYPHPPTQQEMDFYLPKNGLRMPGWGEIACRTVANYRVEDCKEIGDTPGSGFARSMVNAAWQFRVMPPRVNGRPMVGAWVRIHYDFYIKDQ</sequence>
<organism evidence="3 4">
    <name type="scientific">Sphingomonas oryzagri</name>
    <dbReference type="NCBI Taxonomy" id="3042314"/>
    <lineage>
        <taxon>Bacteria</taxon>
        <taxon>Pseudomonadati</taxon>
        <taxon>Pseudomonadota</taxon>
        <taxon>Alphaproteobacteria</taxon>
        <taxon>Sphingomonadales</taxon>
        <taxon>Sphingomonadaceae</taxon>
        <taxon>Sphingomonas</taxon>
    </lineage>
</organism>
<feature type="compositionally biased region" description="Gly residues" evidence="1">
    <location>
        <begin position="142"/>
        <end position="156"/>
    </location>
</feature>
<feature type="compositionally biased region" description="Low complexity" evidence="1">
    <location>
        <begin position="131"/>
        <end position="141"/>
    </location>
</feature>
<dbReference type="RefSeq" id="WP_281046009.1">
    <property type="nucleotide sequence ID" value="NZ_JARYGZ010000003.1"/>
</dbReference>
<dbReference type="Proteomes" id="UP001160625">
    <property type="component" value="Unassembled WGS sequence"/>
</dbReference>
<feature type="region of interest" description="Disordered" evidence="1">
    <location>
        <begin position="55"/>
        <end position="103"/>
    </location>
</feature>
<keyword evidence="2" id="KW-0472">Membrane</keyword>
<feature type="transmembrane region" description="Helical" evidence="2">
    <location>
        <begin position="20"/>
        <end position="39"/>
    </location>
</feature>
<gene>
    <name evidence="3" type="ORF">QGN17_18140</name>
</gene>
<keyword evidence="2" id="KW-0812">Transmembrane</keyword>
<evidence type="ECO:0000313" key="4">
    <source>
        <dbReference type="Proteomes" id="UP001160625"/>
    </source>
</evidence>
<feature type="compositionally biased region" description="Low complexity" evidence="1">
    <location>
        <begin position="68"/>
        <end position="91"/>
    </location>
</feature>
<evidence type="ECO:0008006" key="5">
    <source>
        <dbReference type="Google" id="ProtNLM"/>
    </source>
</evidence>
<dbReference type="EMBL" id="JARYGZ010000003">
    <property type="protein sequence ID" value="MDH7640659.1"/>
    <property type="molecule type" value="Genomic_DNA"/>
</dbReference>
<reference evidence="3" key="1">
    <citation type="submission" date="2023-04" db="EMBL/GenBank/DDBJ databases">
        <title>Sphingomonas sp. MAHUQ-71 isolated from rice field.</title>
        <authorList>
            <person name="Huq M.A."/>
        </authorList>
    </citation>
    <scope>NUCLEOTIDE SEQUENCE</scope>
    <source>
        <strain evidence="3">MAHUQ-71</strain>
    </source>
</reference>
<evidence type="ECO:0000256" key="2">
    <source>
        <dbReference type="SAM" id="Phobius"/>
    </source>
</evidence>
<comment type="caution">
    <text evidence="3">The sequence shown here is derived from an EMBL/GenBank/DDBJ whole genome shotgun (WGS) entry which is preliminary data.</text>
</comment>
<keyword evidence="2" id="KW-1133">Transmembrane helix</keyword>
<evidence type="ECO:0000313" key="3">
    <source>
        <dbReference type="EMBL" id="MDH7640659.1"/>
    </source>
</evidence>
<proteinExistence type="predicted"/>
<keyword evidence="4" id="KW-1185">Reference proteome</keyword>
<feature type="region of interest" description="Disordered" evidence="1">
    <location>
        <begin position="125"/>
        <end position="160"/>
    </location>
</feature>
<feature type="compositionally biased region" description="Pro residues" evidence="1">
    <location>
        <begin position="92"/>
        <end position="103"/>
    </location>
</feature>
<accession>A0ABT6N6B6</accession>
<protein>
    <recommendedName>
        <fullName evidence="5">Protein TonB</fullName>
    </recommendedName>
</protein>